<evidence type="ECO:0000313" key="1">
    <source>
        <dbReference type="EMBL" id="SHF11856.1"/>
    </source>
</evidence>
<protein>
    <recommendedName>
        <fullName evidence="3">NUDIX domain-containing protein</fullName>
    </recommendedName>
</protein>
<sequence length="128" mass="14480">MSENNPCVAYTVITKRDDGKLMFLVKKDKTEFAFPLTTYEKHSTGLASVIEEIKVALDLDIEQLELAELINTVMAGEKIPLFVFSYQEDGAKLDKLVKPTLALQWQVSDNFTETLNKYEISGVPNFDQ</sequence>
<proteinExistence type="predicted"/>
<dbReference type="Proteomes" id="UP000184128">
    <property type="component" value="Unassembled WGS sequence"/>
</dbReference>
<dbReference type="EMBL" id="FQUF01000033">
    <property type="protein sequence ID" value="SHF11856.1"/>
    <property type="molecule type" value="Genomic_DNA"/>
</dbReference>
<dbReference type="OrthoDB" id="2156448at2"/>
<keyword evidence="2" id="KW-1185">Reference proteome</keyword>
<evidence type="ECO:0000313" key="2">
    <source>
        <dbReference type="Proteomes" id="UP000184128"/>
    </source>
</evidence>
<organism evidence="1 2">
    <name type="scientific">Atopostipes suicloacalis DSM 15692</name>
    <dbReference type="NCBI Taxonomy" id="1121025"/>
    <lineage>
        <taxon>Bacteria</taxon>
        <taxon>Bacillati</taxon>
        <taxon>Bacillota</taxon>
        <taxon>Bacilli</taxon>
        <taxon>Lactobacillales</taxon>
        <taxon>Carnobacteriaceae</taxon>
        <taxon>Atopostipes</taxon>
    </lineage>
</organism>
<gene>
    <name evidence="1" type="ORF">SAMN02745249_01854</name>
</gene>
<dbReference type="RefSeq" id="WP_073298543.1">
    <property type="nucleotide sequence ID" value="NZ_FQUF01000033.1"/>
</dbReference>
<dbReference type="STRING" id="1121025.SAMN02745249_01854"/>
<dbReference type="AlphaFoldDB" id="A0A1M4Z2P0"/>
<name>A0A1M4Z2P0_9LACT</name>
<accession>A0A1M4Z2P0</accession>
<evidence type="ECO:0008006" key="3">
    <source>
        <dbReference type="Google" id="ProtNLM"/>
    </source>
</evidence>
<reference evidence="1 2" key="1">
    <citation type="submission" date="2016-11" db="EMBL/GenBank/DDBJ databases">
        <authorList>
            <person name="Jaros S."/>
            <person name="Januszkiewicz K."/>
            <person name="Wedrychowicz H."/>
        </authorList>
    </citation>
    <scope>NUCLEOTIDE SEQUENCE [LARGE SCALE GENOMIC DNA]</scope>
    <source>
        <strain evidence="1 2">DSM 15692</strain>
    </source>
</reference>